<keyword evidence="3 6" id="KW-0812">Transmembrane</keyword>
<evidence type="ECO:0000256" key="5">
    <source>
        <dbReference type="ARBA" id="ARBA00023136"/>
    </source>
</evidence>
<dbReference type="GO" id="GO:0009055">
    <property type="term" value="F:electron transfer activity"/>
    <property type="evidence" value="ECO:0007669"/>
    <property type="project" value="InterPro"/>
</dbReference>
<dbReference type="Proteomes" id="UP000595897">
    <property type="component" value="Chromosome"/>
</dbReference>
<dbReference type="GO" id="GO:0022904">
    <property type="term" value="P:respiratory electron transport chain"/>
    <property type="evidence" value="ECO:0007669"/>
    <property type="project" value="InterPro"/>
</dbReference>
<proteinExistence type="predicted"/>
<dbReference type="Pfam" id="PF01292">
    <property type="entry name" value="Ni_hydr_CYTB"/>
    <property type="match status" value="1"/>
</dbReference>
<evidence type="ECO:0000256" key="3">
    <source>
        <dbReference type="ARBA" id="ARBA00022692"/>
    </source>
</evidence>
<protein>
    <recommendedName>
        <fullName evidence="7">Cytochrome b561 bacterial/Ni-hydrogenase domain-containing protein</fullName>
    </recommendedName>
</protein>
<dbReference type="EMBL" id="AP024169">
    <property type="protein sequence ID" value="BCN29582.1"/>
    <property type="molecule type" value="Genomic_DNA"/>
</dbReference>
<dbReference type="AlphaFoldDB" id="A0A7R7EJG7"/>
<evidence type="ECO:0000313" key="9">
    <source>
        <dbReference type="Proteomes" id="UP000595897"/>
    </source>
</evidence>
<keyword evidence="2" id="KW-1003">Cell membrane</keyword>
<gene>
    <name evidence="8" type="ORF">bsdtb5_08770</name>
</gene>
<evidence type="ECO:0000259" key="7">
    <source>
        <dbReference type="Pfam" id="PF01292"/>
    </source>
</evidence>
<evidence type="ECO:0000313" key="8">
    <source>
        <dbReference type="EMBL" id="BCN29582.1"/>
    </source>
</evidence>
<dbReference type="InterPro" id="IPR016174">
    <property type="entry name" value="Di-haem_cyt_TM"/>
</dbReference>
<feature type="transmembrane region" description="Helical" evidence="6">
    <location>
        <begin position="12"/>
        <end position="38"/>
    </location>
</feature>
<dbReference type="SUPFAM" id="SSF81342">
    <property type="entry name" value="Transmembrane di-heme cytochromes"/>
    <property type="match status" value="1"/>
</dbReference>
<name>A0A7R7EJG7_9FIRM</name>
<evidence type="ECO:0000256" key="4">
    <source>
        <dbReference type="ARBA" id="ARBA00022989"/>
    </source>
</evidence>
<accession>A0A7R7EJG7</accession>
<sequence>MKNLRFDFVIHWIYAIIWALLAISGFSLISAKFGWMIGFDFKMADMIHRINAALFVLITFISIIYEVIRKIKNDDKTKPWFIIGRSGYQLFNFIVSLLLIVSGALIWICMEFNFKALALALTVHEYISYVALGSVIWHIYKKTHILAWPKKKAVNINNK</sequence>
<feature type="domain" description="Cytochrome b561 bacterial/Ni-hydrogenase" evidence="7">
    <location>
        <begin position="9"/>
        <end position="140"/>
    </location>
</feature>
<keyword evidence="4 6" id="KW-1133">Transmembrane helix</keyword>
<organism evidence="8 9">
    <name type="scientific">Anaeromicropila herbilytica</name>
    <dbReference type="NCBI Taxonomy" id="2785025"/>
    <lineage>
        <taxon>Bacteria</taxon>
        <taxon>Bacillati</taxon>
        <taxon>Bacillota</taxon>
        <taxon>Clostridia</taxon>
        <taxon>Lachnospirales</taxon>
        <taxon>Lachnospiraceae</taxon>
        <taxon>Anaeromicropila</taxon>
    </lineage>
</organism>
<dbReference type="KEGG" id="ahb:bsdtb5_08770"/>
<feature type="transmembrane region" description="Helical" evidence="6">
    <location>
        <begin position="50"/>
        <end position="68"/>
    </location>
</feature>
<dbReference type="Gene3D" id="1.20.950.20">
    <property type="entry name" value="Transmembrane di-heme cytochromes, Chain C"/>
    <property type="match status" value="1"/>
</dbReference>
<reference evidence="8 9" key="1">
    <citation type="submission" date="2020-11" db="EMBL/GenBank/DDBJ databases">
        <title>Draft genome sequencing of a Lachnospiraceae strain isolated from anoxic soil subjected to BSD treatment.</title>
        <authorList>
            <person name="Uek A."/>
            <person name="Tonouchi A."/>
        </authorList>
    </citation>
    <scope>NUCLEOTIDE SEQUENCE [LARGE SCALE GENOMIC DNA]</scope>
    <source>
        <strain evidence="8 9">TB5</strain>
    </source>
</reference>
<feature type="transmembrane region" description="Helical" evidence="6">
    <location>
        <begin position="89"/>
        <end position="110"/>
    </location>
</feature>
<feature type="transmembrane region" description="Helical" evidence="6">
    <location>
        <begin position="116"/>
        <end position="140"/>
    </location>
</feature>
<dbReference type="InterPro" id="IPR011577">
    <property type="entry name" value="Cyt_b561_bac/Ni-Hgenase"/>
</dbReference>
<evidence type="ECO:0000256" key="6">
    <source>
        <dbReference type="SAM" id="Phobius"/>
    </source>
</evidence>
<evidence type="ECO:0000256" key="1">
    <source>
        <dbReference type="ARBA" id="ARBA00004651"/>
    </source>
</evidence>
<dbReference type="GO" id="GO:0005886">
    <property type="term" value="C:plasma membrane"/>
    <property type="evidence" value="ECO:0007669"/>
    <property type="project" value="UniProtKB-SubCell"/>
</dbReference>
<keyword evidence="5 6" id="KW-0472">Membrane</keyword>
<comment type="subcellular location">
    <subcellularLocation>
        <location evidence="1">Cell membrane</location>
        <topology evidence="1">Multi-pass membrane protein</topology>
    </subcellularLocation>
</comment>
<keyword evidence="9" id="KW-1185">Reference proteome</keyword>
<dbReference type="RefSeq" id="WP_271714851.1">
    <property type="nucleotide sequence ID" value="NZ_AP024169.1"/>
</dbReference>
<evidence type="ECO:0000256" key="2">
    <source>
        <dbReference type="ARBA" id="ARBA00022475"/>
    </source>
</evidence>